<dbReference type="RefSeq" id="WP_266340414.1">
    <property type="nucleotide sequence ID" value="NZ_JAPKNK010000010.1"/>
</dbReference>
<comment type="caution">
    <text evidence="2">The sequence shown here is derived from an EMBL/GenBank/DDBJ whole genome shotgun (WGS) entry which is preliminary data.</text>
</comment>
<protein>
    <submittedName>
        <fullName evidence="2">Uncharacterized protein</fullName>
    </submittedName>
</protein>
<accession>A0A9X3E4K7</accession>
<gene>
    <name evidence="2" type="ORF">OSH07_19805</name>
</gene>
<dbReference type="Proteomes" id="UP001144805">
    <property type="component" value="Unassembled WGS sequence"/>
</dbReference>
<keyword evidence="1" id="KW-1133">Transmembrane helix</keyword>
<feature type="transmembrane region" description="Helical" evidence="1">
    <location>
        <begin position="20"/>
        <end position="39"/>
    </location>
</feature>
<dbReference type="EMBL" id="JAPKNK010000010">
    <property type="protein sequence ID" value="MCX5571454.1"/>
    <property type="molecule type" value="Genomic_DNA"/>
</dbReference>
<organism evidence="2 3">
    <name type="scientific">Kaistia nematophila</name>
    <dbReference type="NCBI Taxonomy" id="2994654"/>
    <lineage>
        <taxon>Bacteria</taxon>
        <taxon>Pseudomonadati</taxon>
        <taxon>Pseudomonadota</taxon>
        <taxon>Alphaproteobacteria</taxon>
        <taxon>Hyphomicrobiales</taxon>
        <taxon>Kaistiaceae</taxon>
        <taxon>Kaistia</taxon>
    </lineage>
</organism>
<evidence type="ECO:0000256" key="1">
    <source>
        <dbReference type="SAM" id="Phobius"/>
    </source>
</evidence>
<keyword evidence="3" id="KW-1185">Reference proteome</keyword>
<evidence type="ECO:0000313" key="2">
    <source>
        <dbReference type="EMBL" id="MCX5571454.1"/>
    </source>
</evidence>
<name>A0A9X3E4K7_9HYPH</name>
<keyword evidence="1" id="KW-0812">Transmembrane</keyword>
<reference evidence="2" key="1">
    <citation type="submission" date="2022-11" db="EMBL/GenBank/DDBJ databases">
        <title>Biodiversity and phylogenetic relationships of bacteria.</title>
        <authorList>
            <person name="Machado R.A.R."/>
            <person name="Bhat A."/>
            <person name="Loulou A."/>
            <person name="Kallel S."/>
        </authorList>
    </citation>
    <scope>NUCLEOTIDE SEQUENCE</scope>
    <source>
        <strain evidence="2">K-TC2</strain>
    </source>
</reference>
<sequence>MRTIIEMIAAVHDSTAADWIALASLLLGSGVIGFVCGRLPG</sequence>
<dbReference type="AlphaFoldDB" id="A0A9X3E4K7"/>
<keyword evidence="1" id="KW-0472">Membrane</keyword>
<evidence type="ECO:0000313" key="3">
    <source>
        <dbReference type="Proteomes" id="UP001144805"/>
    </source>
</evidence>
<proteinExistence type="predicted"/>